<reference evidence="3 4" key="1">
    <citation type="journal article" date="2016" name="Nat. Commun.">
        <title>Thousands of microbial genomes shed light on interconnected biogeochemical processes in an aquifer system.</title>
        <authorList>
            <person name="Anantharaman K."/>
            <person name="Brown C.T."/>
            <person name="Hug L.A."/>
            <person name="Sharon I."/>
            <person name="Castelle C.J."/>
            <person name="Probst A.J."/>
            <person name="Thomas B.C."/>
            <person name="Singh A."/>
            <person name="Wilkins M.J."/>
            <person name="Karaoz U."/>
            <person name="Brodie E.L."/>
            <person name="Williams K.H."/>
            <person name="Hubbard S.S."/>
            <person name="Banfield J.F."/>
        </authorList>
    </citation>
    <scope>NUCLEOTIDE SEQUENCE [LARGE SCALE GENOMIC DNA]</scope>
</reference>
<comment type="caution">
    <text evidence="3">The sequence shown here is derived from an EMBL/GenBank/DDBJ whole genome shotgun (WGS) entry which is preliminary data.</text>
</comment>
<protein>
    <submittedName>
        <fullName evidence="3">Uncharacterized protein</fullName>
    </submittedName>
</protein>
<keyword evidence="2" id="KW-0812">Transmembrane</keyword>
<dbReference type="AlphaFoldDB" id="A0A1F5NZM0"/>
<feature type="transmembrane region" description="Helical" evidence="2">
    <location>
        <begin position="12"/>
        <end position="30"/>
    </location>
</feature>
<proteinExistence type="predicted"/>
<keyword evidence="2" id="KW-1133">Transmembrane helix</keyword>
<dbReference type="Proteomes" id="UP000176339">
    <property type="component" value="Unassembled WGS sequence"/>
</dbReference>
<organism evidence="3 4">
    <name type="scientific">Candidatus Doudnabacteria bacterium RIFCSPHIGHO2_01_FULL_49_9</name>
    <dbReference type="NCBI Taxonomy" id="1817827"/>
    <lineage>
        <taxon>Bacteria</taxon>
        <taxon>Candidatus Doudnaibacteriota</taxon>
    </lineage>
</organism>
<name>A0A1F5NZM0_9BACT</name>
<dbReference type="EMBL" id="MFEN01000052">
    <property type="protein sequence ID" value="OGE83077.1"/>
    <property type="molecule type" value="Genomic_DNA"/>
</dbReference>
<keyword evidence="2" id="KW-0472">Membrane</keyword>
<gene>
    <name evidence="3" type="ORF">A2846_01440</name>
</gene>
<evidence type="ECO:0000256" key="1">
    <source>
        <dbReference type="SAM" id="MobiDB-lite"/>
    </source>
</evidence>
<evidence type="ECO:0000313" key="4">
    <source>
        <dbReference type="Proteomes" id="UP000176339"/>
    </source>
</evidence>
<feature type="region of interest" description="Disordered" evidence="1">
    <location>
        <begin position="68"/>
        <end position="90"/>
    </location>
</feature>
<accession>A0A1F5NZM0</accession>
<evidence type="ECO:0000313" key="3">
    <source>
        <dbReference type="EMBL" id="OGE83077.1"/>
    </source>
</evidence>
<sequence length="340" mass="37303">MQNQKEPENWKLQFFSACVVAVFLAIVLLVSSRSTTNPQPAPQLANERGLESDIPYSYLSDLFSREASEPLAPSGSSADEEGTRGDEFGTNPDLLPTFVNPLLNPTAELSAPKLHDVLTLGESFFIKWNTGAEEGPVRLKVFESAVSYCGYDQDCLSSLGAFVKNYTIGETPARSGVFEWQVGQITGQNEQLSPGKYFVRLETAEGQALGDSQSFAVVSKNEQLTLDVAVPYDPEQMPYEAEPLVFSTEGDLPYGIMWNSAPSIFYVDIFVRSQTCGSECREGSGLYQIAEAIPNGLVWGWYPGRGDIKGARIPAGDYELYIQDDHDGSIKSAARIFQLE</sequence>
<evidence type="ECO:0000256" key="2">
    <source>
        <dbReference type="SAM" id="Phobius"/>
    </source>
</evidence>